<proteinExistence type="predicted"/>
<feature type="region of interest" description="Disordered" evidence="1">
    <location>
        <begin position="47"/>
        <end position="75"/>
    </location>
</feature>
<name>A0A345MQ24_9VIRU</name>
<accession>A0A345MQ24</accession>
<evidence type="ECO:0000313" key="3">
    <source>
        <dbReference type="Proteomes" id="UP000274941"/>
    </source>
</evidence>
<dbReference type="EMBL" id="MH616738">
    <property type="protein sequence ID" value="AXH73474.1"/>
    <property type="molecule type" value="Genomic_DNA"/>
</dbReference>
<sequence length="453" mass="50613">MSVQRMDRRNSYPTTTTRTDLIKKGIDMMARHGVKYVSNKISEAVKRRRHNAEMEKSYKRRKTSAAKPPPKWEKGSARAVEVKGGAQSKKYRPSVKVSKPLRDKIEKVLEEKKVRGYYQVTMYGNLLLPESNQQLVQTLRDPLHTANVFSSFSVHEFLHEASVLWNQKLDSSAQRNVLIGNVGVTSNTATLPPDAISSLACTAKLTVLNSSEDYYFKNNSERAVNIDMYICNPKRAMFENLVANDEQGTARTASPYDNSNPQLQWAVALAGEYKTAGNVANIGPNQLHTTPSNLAMFTKLYKPDVVHIRLEPGQDYTYKLLGPKLLDLDCSKYYTVATNGIMQSVQKFSKCVMFIVKVDLVHQGEPTTGYSGRLKHTSDNSPNCISVERVLRTSLSIPESVAMKVDGTIISGAGTHMLTNSNRIRKYFVDTYTVAGSGAVRRVDEQNADDEVL</sequence>
<dbReference type="Proteomes" id="UP000274941">
    <property type="component" value="Segment"/>
</dbReference>
<evidence type="ECO:0000313" key="2">
    <source>
        <dbReference type="EMBL" id="AXH73474.1"/>
    </source>
</evidence>
<protein>
    <submittedName>
        <fullName evidence="2">Capsid protein</fullName>
    </submittedName>
</protein>
<organism evidence="2 3">
    <name type="scientific">Cressdnaviricota sp</name>
    <dbReference type="NCBI Taxonomy" id="2748378"/>
    <lineage>
        <taxon>Viruses</taxon>
        <taxon>Monodnaviria</taxon>
        <taxon>Shotokuvirae</taxon>
        <taxon>Cressdnaviricota</taxon>
    </lineage>
</organism>
<evidence type="ECO:0000256" key="1">
    <source>
        <dbReference type="SAM" id="MobiDB-lite"/>
    </source>
</evidence>
<reference evidence="2 3" key="1">
    <citation type="submission" date="2018-07" db="EMBL/GenBank/DDBJ databases">
        <title>Uncovering a Universe of Circular DNA Viruses in Animal Metagenomes.</title>
        <authorList>
            <person name="Tisza M."/>
            <person name="Buck C."/>
            <person name="Pastrana D."/>
            <person name="Welch N."/>
            <person name="Peretti A."/>
        </authorList>
    </citation>
    <scope>NUCLEOTIDE SEQUENCE [LARGE SCALE GENOMIC DNA]</scope>
    <source>
        <strain evidence="2">Ctcf175</strain>
    </source>
</reference>
<keyword evidence="3" id="KW-1185">Reference proteome</keyword>